<feature type="transmembrane region" description="Helical" evidence="1">
    <location>
        <begin position="811"/>
        <end position="828"/>
    </location>
</feature>
<reference evidence="3 4" key="1">
    <citation type="journal article" date="2018" name="Front. Microbiol.">
        <title>Pseudomonas orientalis F9: A Potent Antagonist against Phytopathogens with Phytotoxic Effect in the Apple Flower.</title>
        <authorList>
            <person name="Zengerer V."/>
            <person name="Schmid M."/>
            <person name="Bieri M."/>
            <person name="Muller D.C."/>
            <person name="Remus-Emsermann M.N.P."/>
            <person name="Ahrens C.H."/>
            <person name="Pelludat C."/>
        </authorList>
    </citation>
    <scope>NUCLEOTIDE SEQUENCE [LARGE SCALE GENOMIC DNA]</scope>
    <source>
        <strain evidence="3 4">F9</strain>
    </source>
</reference>
<feature type="transmembrane region" description="Helical" evidence="1">
    <location>
        <begin position="154"/>
        <end position="173"/>
    </location>
</feature>
<feature type="transmembrane region" description="Helical" evidence="1">
    <location>
        <begin position="743"/>
        <end position="766"/>
    </location>
</feature>
<feature type="transmembrane region" description="Helical" evidence="1">
    <location>
        <begin position="778"/>
        <end position="799"/>
    </location>
</feature>
<dbReference type="KEGG" id="poi:BOP93_06925"/>
<feature type="transmembrane region" description="Helical" evidence="1">
    <location>
        <begin position="121"/>
        <end position="142"/>
    </location>
</feature>
<dbReference type="Proteomes" id="UP000239888">
    <property type="component" value="Chromosome"/>
</dbReference>
<feature type="chain" id="PRO_5014960143" evidence="2">
    <location>
        <begin position="37"/>
        <end position="917"/>
    </location>
</feature>
<feature type="signal peptide" evidence="2">
    <location>
        <begin position="1"/>
        <end position="36"/>
    </location>
</feature>
<keyword evidence="1" id="KW-0472">Membrane</keyword>
<protein>
    <submittedName>
        <fullName evidence="3">Uncharacterized protein</fullName>
    </submittedName>
</protein>
<keyword evidence="1" id="KW-0812">Transmembrane</keyword>
<proteinExistence type="predicted"/>
<dbReference type="EMBL" id="CP018049">
    <property type="protein sequence ID" value="AUZ45338.1"/>
    <property type="molecule type" value="Genomic_DNA"/>
</dbReference>
<organism evidence="3 4">
    <name type="scientific">Pseudomonas orientalis</name>
    <dbReference type="NCBI Taxonomy" id="76758"/>
    <lineage>
        <taxon>Bacteria</taxon>
        <taxon>Pseudomonadati</taxon>
        <taxon>Pseudomonadota</taxon>
        <taxon>Gammaproteobacteria</taxon>
        <taxon>Pseudomonadales</taxon>
        <taxon>Pseudomonadaceae</taxon>
        <taxon>Pseudomonas</taxon>
    </lineage>
</organism>
<keyword evidence="1" id="KW-1133">Transmembrane helix</keyword>
<feature type="transmembrane region" description="Helical" evidence="1">
    <location>
        <begin position="834"/>
        <end position="854"/>
    </location>
</feature>
<gene>
    <name evidence="3" type="ORF">BOP93_06925</name>
</gene>
<feature type="transmembrane region" description="Helical" evidence="1">
    <location>
        <begin position="711"/>
        <end position="731"/>
    </location>
</feature>
<accession>A0A2L0RTM7</accession>
<evidence type="ECO:0000313" key="4">
    <source>
        <dbReference type="Proteomes" id="UP000239888"/>
    </source>
</evidence>
<evidence type="ECO:0000256" key="1">
    <source>
        <dbReference type="SAM" id="Phobius"/>
    </source>
</evidence>
<dbReference type="AlphaFoldDB" id="A0A2L0RTM7"/>
<name>A0A2L0RTM7_9PSED</name>
<sequence length="917" mass="102271">MQMLILKYQTNTLKMSVTIKAVFLSILFSFSFHAYSAENVNFNKCGYIDNSDQIDGDSGRLCAENKSVMLKTALFGDMTQIGLQEGVDIDSYDSRFNSYNPAIQNFILKTNKIISNAVKFVYQWMWVFGVLSLIQIPIKTLLDVASGDYLERYNWILEVGVPILFIALCLPFIGPGANYSALSYLVSYSDNHGLMNEQGFMNNQMAAQQRAGLEVNKPKLATSTQAQIDKSIKQDEITQGKQTYGMAENIIDGISNKSMFEAVNSRQLNTVFNKKNASLISTKIFNDPAMTIKAVGSNYEFSAFNPEDPAALVYQSDLITIPNAYYKASSVYKTMNEIGYSTDYANNDDINQAKSRSDQLAEALKNAPSLVDREGEYRAVINTAKTIYYTDVRANWIRKKIPDLLGQTFKLNMLALNAMCADDKSLRMKAEHYIKNESGSVDCVGEGNSLLGTDTAESYQKAYVVARKELVDGLYTDLMDLNTSYMEAMQTEQLSKMFEQTIQCGAFCFFNNYRTMRNLTAYQTVVLKNFNATPFIGLFETNAKGDYLDTAYYQSIGRTIDSELRIENYLKDQLKVVSAGLPVMDGDAVVQKAIVQNGISGGQDNDLLKANGMNMEMPDVQFKRMLMSDQDVVRSYYIYCQSILETASKTLTVGLTIKAAAITGISVLEMKQNGAKTDDVAQVGKVKKGKGKRSGFDFQSYLIGLDGIADLLMNAVLYATMFAISGMYLILTVTSYIPQLLYILSKLWICFSMVFVVLSAVTALRANDLNNLTRIRNNIVAILMMPWISGTAILAMFVANVEISSIVTQRVLLIVYMYMGDMIGGFALNKYIMLIVILNVSIYCIQLTSLTFMLDMISKSFKRLGIDKHSSFVTSTINSLDAMVAVLNLMTMGGYRLGQGFMGGLIKRFNYKRAIKS</sequence>
<dbReference type="RefSeq" id="WP_104502059.1">
    <property type="nucleotide sequence ID" value="NZ_CP018049.1"/>
</dbReference>
<evidence type="ECO:0000256" key="2">
    <source>
        <dbReference type="SAM" id="SignalP"/>
    </source>
</evidence>
<evidence type="ECO:0000313" key="3">
    <source>
        <dbReference type="EMBL" id="AUZ45338.1"/>
    </source>
</evidence>
<keyword evidence="2" id="KW-0732">Signal</keyword>